<keyword evidence="2" id="KW-1185">Reference proteome</keyword>
<dbReference type="AlphaFoldDB" id="A0AAD5PAA0"/>
<reference evidence="1" key="1">
    <citation type="journal article" date="2022" name="IScience">
        <title>Evolution of zygomycete secretomes and the origins of terrestrial fungal ecologies.</title>
        <authorList>
            <person name="Chang Y."/>
            <person name="Wang Y."/>
            <person name="Mondo S."/>
            <person name="Ahrendt S."/>
            <person name="Andreopoulos W."/>
            <person name="Barry K."/>
            <person name="Beard J."/>
            <person name="Benny G.L."/>
            <person name="Blankenship S."/>
            <person name="Bonito G."/>
            <person name="Cuomo C."/>
            <person name="Desiro A."/>
            <person name="Gervers K.A."/>
            <person name="Hundley H."/>
            <person name="Kuo A."/>
            <person name="LaButti K."/>
            <person name="Lang B.F."/>
            <person name="Lipzen A."/>
            <person name="O'Donnell K."/>
            <person name="Pangilinan J."/>
            <person name="Reynolds N."/>
            <person name="Sandor L."/>
            <person name="Smith M.E."/>
            <person name="Tsang A."/>
            <person name="Grigoriev I.V."/>
            <person name="Stajich J.E."/>
            <person name="Spatafora J.W."/>
        </authorList>
    </citation>
    <scope>NUCLEOTIDE SEQUENCE</scope>
    <source>
        <strain evidence="1">RSA 2281</strain>
    </source>
</reference>
<reference evidence="1" key="2">
    <citation type="submission" date="2023-02" db="EMBL/GenBank/DDBJ databases">
        <authorList>
            <consortium name="DOE Joint Genome Institute"/>
            <person name="Mondo S.J."/>
            <person name="Chang Y."/>
            <person name="Wang Y."/>
            <person name="Ahrendt S."/>
            <person name="Andreopoulos W."/>
            <person name="Barry K."/>
            <person name="Beard J."/>
            <person name="Benny G.L."/>
            <person name="Blankenship S."/>
            <person name="Bonito G."/>
            <person name="Cuomo C."/>
            <person name="Desiro A."/>
            <person name="Gervers K.A."/>
            <person name="Hundley H."/>
            <person name="Kuo A."/>
            <person name="LaButti K."/>
            <person name="Lang B.F."/>
            <person name="Lipzen A."/>
            <person name="O'Donnell K."/>
            <person name="Pangilinan J."/>
            <person name="Reynolds N."/>
            <person name="Sandor L."/>
            <person name="Smith M.W."/>
            <person name="Tsang A."/>
            <person name="Grigoriev I.V."/>
            <person name="Stajich J.E."/>
            <person name="Spatafora J.W."/>
        </authorList>
    </citation>
    <scope>NUCLEOTIDE SEQUENCE</scope>
    <source>
        <strain evidence="1">RSA 2281</strain>
    </source>
</reference>
<sequence>MEDDVCSDEVYLLDVTENSCHALLPNDPIVVSVLGLLDNDLENILQERNNIFDSNNQEILPMNGITYSNSLVVHTNDNDDSDNNIPSADNPTDYPFSFSLSKAREAEIYARIAALYAWVNQMKFLLICFLMSNHSLPRVLLMLHDGIKKNGSILLWSLEHIDYFNLSKSSEQFVRAVQASITGYKLFNKDEQCDSECVKYSIISKKIPLFLFILDPSIYRRPVNTSGNSDPQNRNKHYSKIPFPYYFVMTEGFHSNIKYVLHAIISCTRRDEFHFTTTAKLSSFIAHIDNRNREMTVLNEPLVTAMKRLKTHFLV</sequence>
<accession>A0AAD5PAA0</accession>
<name>A0AAD5PAA0_9FUNG</name>
<gene>
    <name evidence="1" type="ORF">BDA99DRAFT_540982</name>
</gene>
<protein>
    <submittedName>
        <fullName evidence="1">Uncharacterized protein</fullName>
    </submittedName>
</protein>
<dbReference type="EMBL" id="JAIXMP010000027">
    <property type="protein sequence ID" value="KAI9252993.1"/>
    <property type="molecule type" value="Genomic_DNA"/>
</dbReference>
<evidence type="ECO:0000313" key="2">
    <source>
        <dbReference type="Proteomes" id="UP001209540"/>
    </source>
</evidence>
<organism evidence="1 2">
    <name type="scientific">Phascolomyces articulosus</name>
    <dbReference type="NCBI Taxonomy" id="60185"/>
    <lineage>
        <taxon>Eukaryota</taxon>
        <taxon>Fungi</taxon>
        <taxon>Fungi incertae sedis</taxon>
        <taxon>Mucoromycota</taxon>
        <taxon>Mucoromycotina</taxon>
        <taxon>Mucoromycetes</taxon>
        <taxon>Mucorales</taxon>
        <taxon>Lichtheimiaceae</taxon>
        <taxon>Phascolomyces</taxon>
    </lineage>
</organism>
<proteinExistence type="predicted"/>
<comment type="caution">
    <text evidence="1">The sequence shown here is derived from an EMBL/GenBank/DDBJ whole genome shotgun (WGS) entry which is preliminary data.</text>
</comment>
<evidence type="ECO:0000313" key="1">
    <source>
        <dbReference type="EMBL" id="KAI9252993.1"/>
    </source>
</evidence>
<dbReference type="Proteomes" id="UP001209540">
    <property type="component" value="Unassembled WGS sequence"/>
</dbReference>